<proteinExistence type="predicted"/>
<dbReference type="RefSeq" id="XP_018288496.1">
    <property type="nucleotide sequence ID" value="XM_018442309.1"/>
</dbReference>
<sequence length="102" mass="12201">MFNFKCIAIILTPTQNSLESRKKRVIIIEYMALNVSKYYLGLRVHIWKRKSYIFKTRNIQWSACRIFAWPGYKITNTISHKKSKLIPDFMIYKHSFTPTLIP</sequence>
<protein>
    <submittedName>
        <fullName evidence="1">Uncharacterized protein</fullName>
    </submittedName>
</protein>
<organism evidence="1 2">
    <name type="scientific">Phycomyces blakesleeanus (strain ATCC 8743b / DSM 1359 / FGSC 10004 / NBRC 33097 / NRRL 1555)</name>
    <dbReference type="NCBI Taxonomy" id="763407"/>
    <lineage>
        <taxon>Eukaryota</taxon>
        <taxon>Fungi</taxon>
        <taxon>Fungi incertae sedis</taxon>
        <taxon>Mucoromycota</taxon>
        <taxon>Mucoromycotina</taxon>
        <taxon>Mucoromycetes</taxon>
        <taxon>Mucorales</taxon>
        <taxon>Phycomycetaceae</taxon>
        <taxon>Phycomyces</taxon>
    </lineage>
</organism>
<reference evidence="2" key="1">
    <citation type="submission" date="2015-06" db="EMBL/GenBank/DDBJ databases">
        <title>Expansion of signal transduction pathways in fungi by whole-genome duplication.</title>
        <authorList>
            <consortium name="DOE Joint Genome Institute"/>
            <person name="Corrochano L.M."/>
            <person name="Kuo A."/>
            <person name="Marcet-Houben M."/>
            <person name="Polaino S."/>
            <person name="Salamov A."/>
            <person name="Villalobos J.M."/>
            <person name="Alvarez M.I."/>
            <person name="Avalos J."/>
            <person name="Benito E.P."/>
            <person name="Benoit I."/>
            <person name="Burger G."/>
            <person name="Camino L.P."/>
            <person name="Canovas D."/>
            <person name="Cerda-Olmedo E."/>
            <person name="Cheng J.-F."/>
            <person name="Dominguez A."/>
            <person name="Elias M."/>
            <person name="Eslava A.P."/>
            <person name="Glaser F."/>
            <person name="Grimwood J."/>
            <person name="Gutierrez G."/>
            <person name="Heitman J."/>
            <person name="Henrissat B."/>
            <person name="Iturriaga E.A."/>
            <person name="Lang B.F."/>
            <person name="Lavin J.L."/>
            <person name="Lee S."/>
            <person name="Li W."/>
            <person name="Lindquist E."/>
            <person name="Lopez-Garcia S."/>
            <person name="Luque E.M."/>
            <person name="Marcos A.T."/>
            <person name="Martin J."/>
            <person name="McCluskey K."/>
            <person name="Medina H.R."/>
            <person name="Miralles-Duran A."/>
            <person name="Miyazaki A."/>
            <person name="Munoz-Torres E."/>
            <person name="Oguiza J.A."/>
            <person name="Ohm R."/>
            <person name="Olmedo M."/>
            <person name="Orejas M."/>
            <person name="Ortiz-Castellanos L."/>
            <person name="Pisabarro A.G."/>
            <person name="Rodriguez-Romero J."/>
            <person name="Ruiz-Herrera J."/>
            <person name="Ruiz-Vazquez R."/>
            <person name="Sanz C."/>
            <person name="Schackwitz W."/>
            <person name="Schmutz J."/>
            <person name="Shahriari M."/>
            <person name="Shelest E."/>
            <person name="Silva-Franco F."/>
            <person name="Soanes D."/>
            <person name="Syed K."/>
            <person name="Tagua V.G."/>
            <person name="Talbot N.J."/>
            <person name="Thon M."/>
            <person name="De vries R.P."/>
            <person name="Wiebenga A."/>
            <person name="Yadav J.S."/>
            <person name="Braun E.L."/>
            <person name="Baker S."/>
            <person name="Garre V."/>
            <person name="Horwitz B."/>
            <person name="Torres-Martinez S."/>
            <person name="Idnurm A."/>
            <person name="Herrera-Estrella A."/>
            <person name="Gabaldon T."/>
            <person name="Grigoriev I.V."/>
        </authorList>
    </citation>
    <scope>NUCLEOTIDE SEQUENCE [LARGE SCALE GENOMIC DNA]</scope>
    <source>
        <strain evidence="2">NRRL 1555(-)</strain>
    </source>
</reference>
<dbReference type="GeneID" id="29003215"/>
<dbReference type="EMBL" id="KV440988">
    <property type="protein sequence ID" value="OAD70456.1"/>
    <property type="molecule type" value="Genomic_DNA"/>
</dbReference>
<dbReference type="InParanoid" id="A0A162PMX4"/>
<accession>A0A162PMX4</accession>
<name>A0A162PMX4_PHYB8</name>
<keyword evidence="2" id="KW-1185">Reference proteome</keyword>
<dbReference type="Proteomes" id="UP000077315">
    <property type="component" value="Unassembled WGS sequence"/>
</dbReference>
<gene>
    <name evidence="1" type="ORF">PHYBLDRAFT_70624</name>
</gene>
<dbReference type="VEuPathDB" id="FungiDB:PHYBLDRAFT_70624"/>
<dbReference type="AlphaFoldDB" id="A0A162PMX4"/>
<evidence type="ECO:0000313" key="1">
    <source>
        <dbReference type="EMBL" id="OAD70456.1"/>
    </source>
</evidence>
<evidence type="ECO:0000313" key="2">
    <source>
        <dbReference type="Proteomes" id="UP000077315"/>
    </source>
</evidence>